<organism evidence="3 4">
    <name type="scientific">Dacryopinax primogenitus (strain DJM 731)</name>
    <name type="common">Brown rot fungus</name>
    <dbReference type="NCBI Taxonomy" id="1858805"/>
    <lineage>
        <taxon>Eukaryota</taxon>
        <taxon>Fungi</taxon>
        <taxon>Dikarya</taxon>
        <taxon>Basidiomycota</taxon>
        <taxon>Agaricomycotina</taxon>
        <taxon>Dacrymycetes</taxon>
        <taxon>Dacrymycetales</taxon>
        <taxon>Dacrymycetaceae</taxon>
        <taxon>Dacryopinax</taxon>
    </lineage>
</organism>
<feature type="coiled-coil region" evidence="1">
    <location>
        <begin position="2358"/>
        <end position="2385"/>
    </location>
</feature>
<dbReference type="SMART" id="SM00028">
    <property type="entry name" value="TPR"/>
    <property type="match status" value="21"/>
</dbReference>
<dbReference type="OrthoDB" id="431454at2759"/>
<dbReference type="SUPFAM" id="SSF48452">
    <property type="entry name" value="TPR-like"/>
    <property type="match status" value="9"/>
</dbReference>
<keyword evidence="1" id="KW-0175">Coiled coil</keyword>
<dbReference type="EMBL" id="JH795861">
    <property type="protein sequence ID" value="EJU02760.1"/>
    <property type="molecule type" value="Genomic_DNA"/>
</dbReference>
<dbReference type="Pfam" id="PF00931">
    <property type="entry name" value="NB-ARC"/>
    <property type="match status" value="2"/>
</dbReference>
<dbReference type="Gene3D" id="1.25.40.10">
    <property type="entry name" value="Tetratricopeptide repeat domain"/>
    <property type="match status" value="5"/>
</dbReference>
<dbReference type="SUPFAM" id="SSF52540">
    <property type="entry name" value="P-loop containing nucleoside triphosphate hydrolases"/>
    <property type="match status" value="2"/>
</dbReference>
<protein>
    <submittedName>
        <fullName evidence="3">TPR-like protein</fullName>
    </submittedName>
</protein>
<dbReference type="Gene3D" id="3.40.50.300">
    <property type="entry name" value="P-loop containing nucleotide triphosphate hydrolases"/>
    <property type="match status" value="2"/>
</dbReference>
<dbReference type="PANTHER" id="PTHR47691">
    <property type="entry name" value="REGULATOR-RELATED"/>
    <property type="match status" value="1"/>
</dbReference>
<evidence type="ECO:0000313" key="4">
    <source>
        <dbReference type="Proteomes" id="UP000030653"/>
    </source>
</evidence>
<evidence type="ECO:0000313" key="3">
    <source>
        <dbReference type="EMBL" id="EJU02760.1"/>
    </source>
</evidence>
<dbReference type="Pfam" id="PF14938">
    <property type="entry name" value="SNAP"/>
    <property type="match status" value="1"/>
</dbReference>
<dbReference type="Pfam" id="PF13424">
    <property type="entry name" value="TPR_12"/>
    <property type="match status" value="7"/>
</dbReference>
<keyword evidence="4" id="KW-1185">Reference proteome</keyword>
<sequence length="2685" mass="298335">MAMMSEPSPKETRLSASFKKWMAKGTSGEWPLQQALTSTTWKVLGLEGLMEQEDEYQELVDRLAHLNEEVLDRIPPNAAMSATAAKQTEALKTIVTEIENSVELQKRMPLHVRANLNQSESRRRLRSKLDSVTIMLTHLWLENASGRIERLEDIARLPLSPTSPTRTLPEIPPKPSIFCGRDDLVNRIVQLLLQPTACHIPLLGPGGIGKTAVAAAVMNDPLVKGKFRFRIIFVSCEGIISAEGIIQALMAALGLQTDSNARQMVLANLEERGTSLLVLDNLETAWASGDQINVEHLLAKLAGIDTLSLIITMRGAIRPCGIQWAETCSEPLGTLHISAAHQMWRGIAHREGPGLDELLGLLDGLPLAIHLLARQGQVMNPEELLNGYRAKKTALMKNGFGPLANLDASIQLSWDSPLMSDSPNARALLPLLCLLPDGIPIHSLPQLFPSMSDTQSTAIILLEAALALKEPTGRLRVLSPIRDFILCHYPPSGSWLHELRTYVQNLTRKMQTSKIGTTEGKQAVNLLTTEFGNINSVLLHFWKAPPHDSEIRDLLAATGQLATFSHLASCGDCTQLVMEARLRLEEMGYAQGAAECAQRLGDILSSHDRYDEAIESFKGAMRMFDLTGNFLAAARCIRSIGDLLRMRNRYPEAIAHLEDAQVVFDRRGDVLGAAQCTQSLGDVLRMMGYYKGAIQKLEQARGYLSRITNRSEYDEANERLEMAKDTFDDIRHRLGAAQCARSQGDALRMLRRYPEAITKLEEARVVFTEIGNRLGAAQCNLVIGNVLRMQGRFEEFLERLEAARAMFRVIRDRLGVAECNKSLPSILIKMDRIDEASSILQEALSIYQDLGLDAFAVSISPTAPIFKGIAEDNGISSVVHAVADSHSLETSLIRGSSFYRSDRCTKWKTRTSSSINPMKDNVERMTLSVLGIWDLVDNHQKDCQELAGRLTLISEQVLKRTYTETDQEDNEQIRRLIEALREVVPEVETYLRKQRGVRGALAKQTSAEAGNALHKRLDGLMLEFAVRAEKTALLARGGPEGRLTRLDVSIQLSLSSHSVCANPAALHLLSLVCLLPDGVPVRDLAQILSSMKNTRQTALVLLQAAFIVRPEPGLRIKALSPIRDFILLRYPPSGPALEEVRHHFMALASQAAKLGSHDSRHVVDSISAQFGNINAVLLHAWRSAPEKEPQRNELLQATEHLAQFSHVASYGDCMPLLGEAVAFLDKTGNLRGAGLCRKLMGHLLGRQDRYPEMFKVLDGAIAAFLDVDDQLGVAQCTYTVGGVLLMLRRYSEAVVKLKKAKTTFEAVGNRHGAAQCTRSMGDVLRMLGRFEKSIVELQSAKATLNELGDRLWVAQCTRSLGDVFRMQEQFEQAVIFLEEARVEYESVGNRLGAAQCVRMIGDALRMQRHYDKALTTLEEANLEYDAIGNRMGAAQCMLSIGEVHFMTQTYDAARATLEEANSRFVTIGYRFGIAESSRLLSRVYFAPDHKAEAKLLLQEALQIFEDMRLMEEAQACAAEVKNNTAVFSGRIHRQIEGMENRPKFEKALPDLTEKQAAFTSSNREGCEAEFSDEEIRRKLLDNQRKIQALSMAPERNIQPGHSLTNHLREITEEVLEFMSSGVVSTRFRHVVEELDHRSKLPTFELPPRPQIFFGRRKEMEACISALLAHDSAHLSSTGPGGIGKTTLAIAVLHDTTVMRKFGSGRMFLSLDGVTSLDGFLSCLQRVLHLGEAENPRQMIVEYFASLHEHFLIVLDNFESLWDTEEQNEVESILGEVALSNYLSILVTMRGNLRPTGVVWSSPETGSLQPIGLEDAYQIFDKISRRSERTNAVDTLLGMLDGLPLVITLIAYQGQILAIEDLLEVYQKEAARLLRRGRGRRQTSLEVSIEVSLKSLTMQDHPEALKLLSILCLLPDGMKYIALSLAVPSLELPGEASRTLQQVALVTENPDRLKVLAPIREYILMQYLPDVFHLVQVRHYYIRLAFQTTNVGRAPLPETVAVVLPEIGNMTAVLLHAWQTLVMDDDIDVLLDATRQAARFSQVTSSGDTQRLLSCAKQTLRAIGAQLSSAKCGWSLGEVLRMKYRYEDAIATFEEARILFDANDDRLGLAQCRKSIGHVQLMEDRHDEAIVNLQEAMTVYRELGDEDGVAECAIRIGDVLQIQHQHKKALAQLETAKAIFDAIGNRLGTAHCAQSIGDVLRMDNRYEEAVQRFEEARTIFEALDNPRGAAQCILRIGDILRILHRYSDATARLEQAKNMFEVIHHRHGIAQCLQLLGSVLLMQGRYDDAVADVAQAKEEFEGTSDRLGAAQCVLMLGNILRMQNRWTEAVTKFNEARAVFEVIGDRLGVARCIKGVGDVLVIQHRLEEALETLEEARNAFEIAGDQLGLGQCVQSLSDVLRKQGRYEEAILRLQEATAIFSGADDRLGYALSVLRLGEIYRMQNRYDDAMARVQEAKAVFELLGHQLGTAQCIKIVGDIFRMQNRWDEAVPMLQKADTMFEELGDRLGAAQCKSALGGVFGLQNRYQEAAAVLQVGKAQFEPMGHQSGAAQCMRSLGDVLHMQDRNDEAIETLQKAKALFDSLHEQFDAGQCLQILGKVLRFTRRWEEGASALEEAITIFRQQHHQVGVAMCKQEIASVRLGQGRAEVAMAELAEASTIFKAFDDGLGIARCIGTFGDLCIVVSPP</sequence>
<dbReference type="Proteomes" id="UP000030653">
    <property type="component" value="Unassembled WGS sequence"/>
</dbReference>
<dbReference type="InterPro" id="IPR019734">
    <property type="entry name" value="TPR_rpt"/>
</dbReference>
<dbReference type="InterPro" id="IPR011990">
    <property type="entry name" value="TPR-like_helical_dom_sf"/>
</dbReference>
<dbReference type="GO" id="GO:0043531">
    <property type="term" value="F:ADP binding"/>
    <property type="evidence" value="ECO:0007669"/>
    <property type="project" value="InterPro"/>
</dbReference>
<reference evidence="3 4" key="1">
    <citation type="journal article" date="2012" name="Science">
        <title>The Paleozoic origin of enzymatic lignin decomposition reconstructed from 31 fungal genomes.</title>
        <authorList>
            <person name="Floudas D."/>
            <person name="Binder M."/>
            <person name="Riley R."/>
            <person name="Barry K."/>
            <person name="Blanchette R.A."/>
            <person name="Henrissat B."/>
            <person name="Martinez A.T."/>
            <person name="Otillar R."/>
            <person name="Spatafora J.W."/>
            <person name="Yadav J.S."/>
            <person name="Aerts A."/>
            <person name="Benoit I."/>
            <person name="Boyd A."/>
            <person name="Carlson A."/>
            <person name="Copeland A."/>
            <person name="Coutinho P.M."/>
            <person name="de Vries R.P."/>
            <person name="Ferreira P."/>
            <person name="Findley K."/>
            <person name="Foster B."/>
            <person name="Gaskell J."/>
            <person name="Glotzer D."/>
            <person name="Gorecki P."/>
            <person name="Heitman J."/>
            <person name="Hesse C."/>
            <person name="Hori C."/>
            <person name="Igarashi K."/>
            <person name="Jurgens J.A."/>
            <person name="Kallen N."/>
            <person name="Kersten P."/>
            <person name="Kohler A."/>
            <person name="Kuees U."/>
            <person name="Kumar T.K.A."/>
            <person name="Kuo A."/>
            <person name="LaButti K."/>
            <person name="Larrondo L.F."/>
            <person name="Lindquist E."/>
            <person name="Ling A."/>
            <person name="Lombard V."/>
            <person name="Lucas S."/>
            <person name="Lundell T."/>
            <person name="Martin R."/>
            <person name="McLaughlin D.J."/>
            <person name="Morgenstern I."/>
            <person name="Morin E."/>
            <person name="Murat C."/>
            <person name="Nagy L.G."/>
            <person name="Nolan M."/>
            <person name="Ohm R.A."/>
            <person name="Patyshakuliyeva A."/>
            <person name="Rokas A."/>
            <person name="Ruiz-Duenas F.J."/>
            <person name="Sabat G."/>
            <person name="Salamov A."/>
            <person name="Samejima M."/>
            <person name="Schmutz J."/>
            <person name="Slot J.C."/>
            <person name="St John F."/>
            <person name="Stenlid J."/>
            <person name="Sun H."/>
            <person name="Sun S."/>
            <person name="Syed K."/>
            <person name="Tsang A."/>
            <person name="Wiebenga A."/>
            <person name="Young D."/>
            <person name="Pisabarro A."/>
            <person name="Eastwood D.C."/>
            <person name="Martin F."/>
            <person name="Cullen D."/>
            <person name="Grigoriev I.V."/>
            <person name="Hibbett D.S."/>
        </authorList>
    </citation>
    <scope>NUCLEOTIDE SEQUENCE [LARGE SCALE GENOMIC DNA]</scope>
    <source>
        <strain evidence="3 4">DJM-731 SS1</strain>
    </source>
</reference>
<dbReference type="InterPro" id="IPR002182">
    <property type="entry name" value="NB-ARC"/>
</dbReference>
<accession>M5G3G3</accession>
<proteinExistence type="predicted"/>
<gene>
    <name evidence="3" type="ORF">DACRYDRAFT_106817</name>
</gene>
<dbReference type="RefSeq" id="XP_040629654.1">
    <property type="nucleotide sequence ID" value="XM_040768343.1"/>
</dbReference>
<feature type="domain" description="NB-ARC" evidence="2">
    <location>
        <begin position="182"/>
        <end position="282"/>
    </location>
</feature>
<dbReference type="STRING" id="1858805.M5G3G3"/>
<dbReference type="HOGENOM" id="CLU_227413_0_0_1"/>
<name>M5G3G3_DACPD</name>
<dbReference type="PANTHER" id="PTHR47691:SF3">
    <property type="entry name" value="HTH-TYPE TRANSCRIPTIONAL REGULATOR RV0890C-RELATED"/>
    <property type="match status" value="1"/>
</dbReference>
<evidence type="ECO:0000259" key="2">
    <source>
        <dbReference type="Pfam" id="PF00931"/>
    </source>
</evidence>
<feature type="domain" description="NB-ARC" evidence="2">
    <location>
        <begin position="1657"/>
        <end position="1821"/>
    </location>
</feature>
<evidence type="ECO:0000256" key="1">
    <source>
        <dbReference type="SAM" id="Coils"/>
    </source>
</evidence>
<dbReference type="GeneID" id="63683405"/>
<dbReference type="InterPro" id="IPR027417">
    <property type="entry name" value="P-loop_NTPase"/>
</dbReference>